<comment type="caution">
    <text evidence="1">The sequence shown here is derived from an EMBL/GenBank/DDBJ whole genome shotgun (WGS) entry which is preliminary data.</text>
</comment>
<evidence type="ECO:0000313" key="2">
    <source>
        <dbReference type="Proteomes" id="UP000632766"/>
    </source>
</evidence>
<dbReference type="InterPro" id="IPR049891">
    <property type="entry name" value="CTB"/>
</dbReference>
<dbReference type="Proteomes" id="UP000632766">
    <property type="component" value="Unassembled WGS sequence"/>
</dbReference>
<proteinExistence type="predicted"/>
<keyword evidence="2" id="KW-1185">Reference proteome</keyword>
<accession>A0A8J7HSW0</accession>
<organism evidence="1 2">
    <name type="scientific">Amazonocrinis nigriterrae CENA67</name>
    <dbReference type="NCBI Taxonomy" id="2794033"/>
    <lineage>
        <taxon>Bacteria</taxon>
        <taxon>Bacillati</taxon>
        <taxon>Cyanobacteriota</taxon>
        <taxon>Cyanophyceae</taxon>
        <taxon>Nostocales</taxon>
        <taxon>Nostocaceae</taxon>
        <taxon>Amazonocrinis</taxon>
        <taxon>Amazonocrinis nigriterrae</taxon>
    </lineage>
</organism>
<reference evidence="1 2" key="1">
    <citation type="journal article" date="2021" name="Int. J. Syst. Evol. Microbiol.">
        <title>Amazonocrinis nigriterrae gen. nov., sp. nov., Atlanticothrix silvestris gen. nov., sp. nov. and Dendronalium phyllosphericum gen. nov., sp. nov., nostocacean cyanobacteria from Brazilian environments.</title>
        <authorList>
            <person name="Alvarenga D.O."/>
            <person name="Andreote A.P.D."/>
            <person name="Branco L.H.Z."/>
            <person name="Delbaje E."/>
            <person name="Cruz R.B."/>
            <person name="Varani A.M."/>
            <person name="Fiore M.F."/>
        </authorList>
    </citation>
    <scope>NUCLEOTIDE SEQUENCE [LARGE SCALE GENOMIC DNA]</scope>
    <source>
        <strain evidence="1 2">CENA67</strain>
    </source>
</reference>
<dbReference type="RefSeq" id="WP_198124807.1">
    <property type="nucleotide sequence ID" value="NZ_JAECZC010000017.1"/>
</dbReference>
<name>A0A8J7HSW0_9NOST</name>
<dbReference type="NCBIfam" id="NF038167">
    <property type="entry name" value="cyan_ocin_like"/>
    <property type="match status" value="1"/>
</dbReference>
<evidence type="ECO:0000313" key="1">
    <source>
        <dbReference type="EMBL" id="MBH8562907.1"/>
    </source>
</evidence>
<dbReference type="AlphaFoldDB" id="A0A8J7HSW0"/>
<protein>
    <submittedName>
        <fullName evidence="1">CTB family bacteriocin</fullName>
    </submittedName>
</protein>
<gene>
    <name evidence="1" type="ORF">I8748_12065</name>
</gene>
<sequence>MSHNLFIDVTEEQQEIVAGGVEGITLSTLYNHLYQLSETIGPVAASSGPSGSTIVSGGIQKTIQEVLQTSSIFSALVG</sequence>
<dbReference type="EMBL" id="JAECZC010000017">
    <property type="protein sequence ID" value="MBH8562907.1"/>
    <property type="molecule type" value="Genomic_DNA"/>
</dbReference>